<keyword evidence="1" id="KW-0805">Transcription regulation</keyword>
<keyword evidence="6" id="KW-1185">Reference proteome</keyword>
<dbReference type="EMBL" id="CP063189">
    <property type="protein sequence ID" value="WCZ33396.1"/>
    <property type="molecule type" value="Genomic_DNA"/>
</dbReference>
<evidence type="ECO:0000259" key="4">
    <source>
        <dbReference type="PROSITE" id="PS50949"/>
    </source>
</evidence>
<dbReference type="Proteomes" id="UP001220064">
    <property type="component" value="Chromosome"/>
</dbReference>
<sequence>MDATVQPLFQQIAKLLEDSIVDGILKEGDRVPSTNQLAAFHEINPATARKGLAVLVDAHVITKQRGIGMFVAPGAGEIIRERRRGEFAGEYLAPLVDEAVRIDYTRDELHDLVDRVAESRGLYR</sequence>
<dbReference type="PANTHER" id="PTHR38445:SF10">
    <property type="entry name" value="GNTR-FAMILY TRANSCRIPTIONAL REGULATOR"/>
    <property type="match status" value="1"/>
</dbReference>
<proteinExistence type="predicted"/>
<dbReference type="PROSITE" id="PS50949">
    <property type="entry name" value="HTH_GNTR"/>
    <property type="match status" value="1"/>
</dbReference>
<dbReference type="InterPro" id="IPR036388">
    <property type="entry name" value="WH-like_DNA-bd_sf"/>
</dbReference>
<dbReference type="Gene3D" id="1.10.10.10">
    <property type="entry name" value="Winged helix-like DNA-binding domain superfamily/Winged helix DNA-binding domain"/>
    <property type="match status" value="1"/>
</dbReference>
<dbReference type="RefSeq" id="WP_022863299.1">
    <property type="nucleotide sequence ID" value="NZ_ATVG01000009.1"/>
</dbReference>
<reference evidence="5 6" key="1">
    <citation type="submission" date="2020-10" db="EMBL/GenBank/DDBJ databases">
        <title>Complete genome sequence of Corynebacterium massiliense DSM 45435, type strain of Corynebacterium massiliense.</title>
        <authorList>
            <person name="Busche T."/>
            <person name="Kalinowski J."/>
            <person name="Ruckert C."/>
        </authorList>
    </citation>
    <scope>NUCLEOTIDE SEQUENCE [LARGE SCALE GENOMIC DNA]</scope>
    <source>
        <strain evidence="5 6">DSM 45435</strain>
    </source>
</reference>
<dbReference type="SUPFAM" id="SSF46785">
    <property type="entry name" value="Winged helix' DNA-binding domain"/>
    <property type="match status" value="1"/>
</dbReference>
<dbReference type="SMART" id="SM00345">
    <property type="entry name" value="HTH_GNTR"/>
    <property type="match status" value="1"/>
</dbReference>
<dbReference type="InterPro" id="IPR000524">
    <property type="entry name" value="Tscrpt_reg_HTH_GntR"/>
</dbReference>
<gene>
    <name evidence="5" type="primary">ytrA</name>
    <name evidence="5" type="ORF">CMASS_09940</name>
</gene>
<evidence type="ECO:0000256" key="3">
    <source>
        <dbReference type="ARBA" id="ARBA00023163"/>
    </source>
</evidence>
<accession>A0ABY7U9M5</accession>
<feature type="domain" description="HTH gntR-type" evidence="4">
    <location>
        <begin position="6"/>
        <end position="74"/>
    </location>
</feature>
<evidence type="ECO:0000256" key="1">
    <source>
        <dbReference type="ARBA" id="ARBA00023015"/>
    </source>
</evidence>
<dbReference type="CDD" id="cd07377">
    <property type="entry name" value="WHTH_GntR"/>
    <property type="match status" value="1"/>
</dbReference>
<name>A0ABY7U9M5_9CORY</name>
<dbReference type="PANTHER" id="PTHR38445">
    <property type="entry name" value="HTH-TYPE TRANSCRIPTIONAL REPRESSOR YTRA"/>
    <property type="match status" value="1"/>
</dbReference>
<evidence type="ECO:0000256" key="2">
    <source>
        <dbReference type="ARBA" id="ARBA00023125"/>
    </source>
</evidence>
<dbReference type="Pfam" id="PF00392">
    <property type="entry name" value="GntR"/>
    <property type="match status" value="1"/>
</dbReference>
<organism evidence="5 6">
    <name type="scientific">Corynebacterium massiliense DSM 45435</name>
    <dbReference type="NCBI Taxonomy" id="1121364"/>
    <lineage>
        <taxon>Bacteria</taxon>
        <taxon>Bacillati</taxon>
        <taxon>Actinomycetota</taxon>
        <taxon>Actinomycetes</taxon>
        <taxon>Mycobacteriales</taxon>
        <taxon>Corynebacteriaceae</taxon>
        <taxon>Corynebacterium</taxon>
    </lineage>
</organism>
<protein>
    <submittedName>
        <fullName evidence="5">HTH-type transcriptional repressor YtrA</fullName>
    </submittedName>
</protein>
<evidence type="ECO:0000313" key="5">
    <source>
        <dbReference type="EMBL" id="WCZ33396.1"/>
    </source>
</evidence>
<evidence type="ECO:0000313" key="6">
    <source>
        <dbReference type="Proteomes" id="UP001220064"/>
    </source>
</evidence>
<keyword evidence="2" id="KW-0238">DNA-binding</keyword>
<dbReference type="InterPro" id="IPR036390">
    <property type="entry name" value="WH_DNA-bd_sf"/>
</dbReference>
<keyword evidence="3" id="KW-0804">Transcription</keyword>